<dbReference type="Proteomes" id="UP000478052">
    <property type="component" value="Unassembled WGS sequence"/>
</dbReference>
<dbReference type="AlphaFoldDB" id="A0A6G0ZJL5"/>
<name>A0A6G0ZJL5_APHCR</name>
<evidence type="ECO:0000256" key="1">
    <source>
        <dbReference type="SAM" id="Coils"/>
    </source>
</evidence>
<evidence type="ECO:0000313" key="2">
    <source>
        <dbReference type="EMBL" id="KAF0771047.1"/>
    </source>
</evidence>
<reference evidence="2 3" key="1">
    <citation type="submission" date="2019-08" db="EMBL/GenBank/DDBJ databases">
        <title>Whole genome of Aphis craccivora.</title>
        <authorList>
            <person name="Voronova N.V."/>
            <person name="Shulinski R.S."/>
            <person name="Bandarenka Y.V."/>
            <person name="Zhorov D.G."/>
            <person name="Warner D."/>
        </authorList>
    </citation>
    <scope>NUCLEOTIDE SEQUENCE [LARGE SCALE GENOMIC DNA]</scope>
    <source>
        <strain evidence="2">180601</strain>
        <tissue evidence="2">Whole Body</tissue>
    </source>
</reference>
<keyword evidence="3" id="KW-1185">Reference proteome</keyword>
<comment type="caution">
    <text evidence="2">The sequence shown here is derived from an EMBL/GenBank/DDBJ whole genome shotgun (WGS) entry which is preliminary data.</text>
</comment>
<dbReference type="EMBL" id="VUJU01000346">
    <property type="protein sequence ID" value="KAF0771047.1"/>
    <property type="molecule type" value="Genomic_DNA"/>
</dbReference>
<feature type="non-terminal residue" evidence="2">
    <location>
        <position position="297"/>
    </location>
</feature>
<gene>
    <name evidence="2" type="ORF">FWK35_00009295</name>
</gene>
<evidence type="ECO:0000313" key="3">
    <source>
        <dbReference type="Proteomes" id="UP000478052"/>
    </source>
</evidence>
<keyword evidence="1" id="KW-0175">Coiled coil</keyword>
<organism evidence="2 3">
    <name type="scientific">Aphis craccivora</name>
    <name type="common">Cowpea aphid</name>
    <dbReference type="NCBI Taxonomy" id="307492"/>
    <lineage>
        <taxon>Eukaryota</taxon>
        <taxon>Metazoa</taxon>
        <taxon>Ecdysozoa</taxon>
        <taxon>Arthropoda</taxon>
        <taxon>Hexapoda</taxon>
        <taxon>Insecta</taxon>
        <taxon>Pterygota</taxon>
        <taxon>Neoptera</taxon>
        <taxon>Paraneoptera</taxon>
        <taxon>Hemiptera</taxon>
        <taxon>Sternorrhyncha</taxon>
        <taxon>Aphidomorpha</taxon>
        <taxon>Aphidoidea</taxon>
        <taxon>Aphididae</taxon>
        <taxon>Aphidini</taxon>
        <taxon>Aphis</taxon>
        <taxon>Aphis</taxon>
    </lineage>
</organism>
<protein>
    <submittedName>
        <fullName evidence="2">Uncharacterized protein</fullName>
    </submittedName>
</protein>
<accession>A0A6G0ZJL5</accession>
<dbReference type="OrthoDB" id="6598607at2759"/>
<proteinExistence type="predicted"/>
<feature type="coiled-coil region" evidence="1">
    <location>
        <begin position="134"/>
        <end position="161"/>
    </location>
</feature>
<sequence length="297" mass="34545">MMRETSTVIINKNQKSVNMGDELKRSLIKNLEIFKHVPNETVCRIDDIKLTLTALLLLSVHERSSLDLQLFDQKLKSLVEYFKQDVLLQEYTNRVYSMQLTYFVCFNIFLDELYRYNIVVNELFQTCELLSYQLRNINSRIAEMTIEITQASKQLKEKREKLCVDVELAIKNRMMRKWSILKTSTDKQSLETFLSELTGMKTAMILRQQQVVRILVKVQRHVDATKMMRNRRVAEYYDEFDGSATESQQYISLLQDEVADASKVINDTDGCKTLAEISSRGTFQDALGTLIIDVFGV</sequence>